<dbReference type="Gene3D" id="1.20.1250.20">
    <property type="entry name" value="MFS general substrate transporter like domains"/>
    <property type="match status" value="1"/>
</dbReference>
<keyword evidence="3 5" id="KW-1133">Transmembrane helix</keyword>
<feature type="transmembrane region" description="Helical" evidence="5">
    <location>
        <begin position="21"/>
        <end position="46"/>
    </location>
</feature>
<accession>A0A2S7D4G6</accession>
<feature type="transmembrane region" description="Helical" evidence="5">
    <location>
        <begin position="256"/>
        <end position="275"/>
    </location>
</feature>
<feature type="transmembrane region" description="Helical" evidence="5">
    <location>
        <begin position="152"/>
        <end position="173"/>
    </location>
</feature>
<dbReference type="OrthoDB" id="7066727at2"/>
<feature type="transmembrane region" description="Helical" evidence="5">
    <location>
        <begin position="295"/>
        <end position="313"/>
    </location>
</feature>
<feature type="transmembrane region" description="Helical" evidence="5">
    <location>
        <begin position="344"/>
        <end position="367"/>
    </location>
</feature>
<evidence type="ECO:0000256" key="4">
    <source>
        <dbReference type="ARBA" id="ARBA00023136"/>
    </source>
</evidence>
<protein>
    <submittedName>
        <fullName evidence="7">MFS transporter</fullName>
    </submittedName>
</protein>
<keyword evidence="4 5" id="KW-0472">Membrane</keyword>
<name>A0A2S7D4G6_9XANT</name>
<dbReference type="AlphaFoldDB" id="A0A2S7D4G6"/>
<feature type="transmembrane region" description="Helical" evidence="5">
    <location>
        <begin position="320"/>
        <end position="338"/>
    </location>
</feature>
<reference evidence="8" key="1">
    <citation type="submission" date="2016-08" db="EMBL/GenBank/DDBJ databases">
        <authorList>
            <person name="Merda D."/>
            <person name="Briand M."/>
            <person name="Taghouti G."/>
            <person name="Carrere S."/>
            <person name="Gouzy J."/>
            <person name="Portier P."/>
            <person name="Jacques M.-A."/>
            <person name="Fischer-Le Saux M."/>
        </authorList>
    </citation>
    <scope>NUCLEOTIDE SEQUENCE [LARGE SCALE GENOMIC DNA]</scope>
    <source>
        <strain evidence="8">CFBP4643</strain>
    </source>
</reference>
<evidence type="ECO:0000313" key="8">
    <source>
        <dbReference type="Proteomes" id="UP000238191"/>
    </source>
</evidence>
<evidence type="ECO:0000256" key="2">
    <source>
        <dbReference type="ARBA" id="ARBA00022692"/>
    </source>
</evidence>
<dbReference type="InterPro" id="IPR036259">
    <property type="entry name" value="MFS_trans_sf"/>
</dbReference>
<comment type="subcellular location">
    <subcellularLocation>
        <location evidence="1">Membrane</location>
        <topology evidence="1">Multi-pass membrane protein</topology>
    </subcellularLocation>
</comment>
<dbReference type="PROSITE" id="PS50850">
    <property type="entry name" value="MFS"/>
    <property type="match status" value="1"/>
</dbReference>
<feature type="domain" description="Major facilitator superfamily (MFS) profile" evidence="6">
    <location>
        <begin position="23"/>
        <end position="434"/>
    </location>
</feature>
<dbReference type="GO" id="GO:0046943">
    <property type="term" value="F:carboxylic acid transmembrane transporter activity"/>
    <property type="evidence" value="ECO:0007669"/>
    <property type="project" value="TreeGrafter"/>
</dbReference>
<evidence type="ECO:0000256" key="5">
    <source>
        <dbReference type="SAM" id="Phobius"/>
    </source>
</evidence>
<organism evidence="7 8">
    <name type="scientific">Xanthomonas pisi</name>
    <dbReference type="NCBI Taxonomy" id="56457"/>
    <lineage>
        <taxon>Bacteria</taxon>
        <taxon>Pseudomonadati</taxon>
        <taxon>Pseudomonadota</taxon>
        <taxon>Gammaproteobacteria</taxon>
        <taxon>Lysobacterales</taxon>
        <taxon>Lysobacteraceae</taxon>
        <taxon>Xanthomonas</taxon>
    </lineage>
</organism>
<dbReference type="EMBL" id="MDEI01000006">
    <property type="protein sequence ID" value="PPU68735.1"/>
    <property type="molecule type" value="Genomic_DNA"/>
</dbReference>
<feature type="transmembrane region" description="Helical" evidence="5">
    <location>
        <begin position="58"/>
        <end position="81"/>
    </location>
</feature>
<proteinExistence type="predicted"/>
<dbReference type="InterPro" id="IPR011701">
    <property type="entry name" value="MFS"/>
</dbReference>
<dbReference type="CDD" id="cd17365">
    <property type="entry name" value="MFS_PcaK_like"/>
    <property type="match status" value="1"/>
</dbReference>
<dbReference type="SUPFAM" id="SSF103473">
    <property type="entry name" value="MFS general substrate transporter"/>
    <property type="match status" value="1"/>
</dbReference>
<evidence type="ECO:0000256" key="3">
    <source>
        <dbReference type="ARBA" id="ARBA00022989"/>
    </source>
</evidence>
<feature type="transmembrane region" description="Helical" evidence="5">
    <location>
        <begin position="408"/>
        <end position="429"/>
    </location>
</feature>
<sequence length="434" mass="44736">MLQGTPTSAHFVLERMTPFQWRAVAVCVLLTMLDGFDVMAMAFTAPHVSADWQLSGKLLGALFSAGLVGMAVGSLLLAPLADRIGRRALILVCLAILTVGMGASALAGTVWQLGALRAFTGVGIGGMLACVAVTAAEYSTARWRSTATVLQATGYPVGATIGGAIAAVLLQHWSWPSVFWLGALGSLLCVPLVLACLPESLDFLIARRPPHAHARFNAVLARMGMPPHPQLPPVQAAGQVQGYAALFVGALRRQSLLIALAFFLLMFGFYFVLSWTPKLLVTAGLSAAQGVTGGVLLNLGGIVGGTLFSWLALRGRLSRLTAGALVLVAVGMVAFGLSSTVLSWAFATALLTGAALTAAMGGLYAVAPVVFSAAVRSTGMGWAIGVGRLGAILSPLCAGALLDAGWSPAMLYLACGVPLLFAAAAVVAMRLPER</sequence>
<keyword evidence="8" id="KW-1185">Reference proteome</keyword>
<dbReference type="PANTHER" id="PTHR23508:SF10">
    <property type="entry name" value="CARBOXYLIC ACID TRANSPORTER PROTEIN HOMOLOG"/>
    <property type="match status" value="1"/>
</dbReference>
<evidence type="ECO:0000313" key="7">
    <source>
        <dbReference type="EMBL" id="PPU68735.1"/>
    </source>
</evidence>
<gene>
    <name evidence="7" type="ORF">XpiCFBP4643_09595</name>
</gene>
<keyword evidence="2 5" id="KW-0812">Transmembrane</keyword>
<dbReference type="GO" id="GO:0005886">
    <property type="term" value="C:plasma membrane"/>
    <property type="evidence" value="ECO:0007669"/>
    <property type="project" value="TreeGrafter"/>
</dbReference>
<dbReference type="Proteomes" id="UP000238191">
    <property type="component" value="Unassembled WGS sequence"/>
</dbReference>
<dbReference type="PANTHER" id="PTHR23508">
    <property type="entry name" value="CARBOXYLIC ACID TRANSPORTER PROTEIN HOMOLOG"/>
    <property type="match status" value="1"/>
</dbReference>
<feature type="transmembrane region" description="Helical" evidence="5">
    <location>
        <begin position="88"/>
        <end position="112"/>
    </location>
</feature>
<evidence type="ECO:0000259" key="6">
    <source>
        <dbReference type="PROSITE" id="PS50850"/>
    </source>
</evidence>
<dbReference type="InterPro" id="IPR020846">
    <property type="entry name" value="MFS_dom"/>
</dbReference>
<feature type="transmembrane region" description="Helical" evidence="5">
    <location>
        <begin position="179"/>
        <end position="198"/>
    </location>
</feature>
<feature type="transmembrane region" description="Helical" evidence="5">
    <location>
        <begin position="379"/>
        <end position="402"/>
    </location>
</feature>
<dbReference type="Pfam" id="PF07690">
    <property type="entry name" value="MFS_1"/>
    <property type="match status" value="1"/>
</dbReference>
<comment type="caution">
    <text evidence="7">The sequence shown here is derived from an EMBL/GenBank/DDBJ whole genome shotgun (WGS) entry which is preliminary data.</text>
</comment>
<feature type="transmembrane region" description="Helical" evidence="5">
    <location>
        <begin position="118"/>
        <end position="140"/>
    </location>
</feature>
<evidence type="ECO:0000256" key="1">
    <source>
        <dbReference type="ARBA" id="ARBA00004141"/>
    </source>
</evidence>
<dbReference type="RefSeq" id="WP_046964771.1">
    <property type="nucleotide sequence ID" value="NZ_MDEI01000006.1"/>
</dbReference>